<reference evidence="2" key="1">
    <citation type="submission" date="2020-05" db="EMBL/GenBank/DDBJ databases">
        <title>Evolutionary and genomic comparisons of hybrid uninucleate and nonhybrid Rhizoctonia fungi.</title>
        <authorList>
            <person name="Li C."/>
            <person name="Chen X."/>
        </authorList>
    </citation>
    <scope>NUCLEOTIDE SEQUENCE</scope>
    <source>
        <strain evidence="2">AG-1 IA</strain>
    </source>
</reference>
<feature type="region of interest" description="Disordered" evidence="1">
    <location>
        <begin position="1"/>
        <end position="59"/>
    </location>
</feature>
<proteinExistence type="predicted"/>
<sequence length="116" mass="12524">MPKAKPIGKAQPFLGAPAPIISTGAPRRNPLTSSIPTPPCPSSRTSSSHFFPRTSTSAQVPQALPPALSAVKVDHPDAFKGKIGLEAKQWLTQMLAWVHLNQRQFPMDLEVLSFLS</sequence>
<protein>
    <submittedName>
        <fullName evidence="2">Retrotransposable element Tf2 protein</fullName>
    </submittedName>
</protein>
<dbReference type="GeneID" id="67027887"/>
<dbReference type="KEGG" id="rsx:RhiXN_05608"/>
<accession>A0A8H8SWJ7</accession>
<evidence type="ECO:0000313" key="2">
    <source>
        <dbReference type="EMBL" id="QRW20619.1"/>
    </source>
</evidence>
<evidence type="ECO:0000313" key="3">
    <source>
        <dbReference type="Proteomes" id="UP000650533"/>
    </source>
</evidence>
<gene>
    <name evidence="2" type="ORF">RhiXN_05608</name>
</gene>
<dbReference type="AlphaFoldDB" id="A0A8H8SWJ7"/>
<dbReference type="RefSeq" id="XP_043180856.1">
    <property type="nucleotide sequence ID" value="XM_043325424.1"/>
</dbReference>
<organism evidence="2 3">
    <name type="scientific">Rhizoctonia solani</name>
    <dbReference type="NCBI Taxonomy" id="456999"/>
    <lineage>
        <taxon>Eukaryota</taxon>
        <taxon>Fungi</taxon>
        <taxon>Dikarya</taxon>
        <taxon>Basidiomycota</taxon>
        <taxon>Agaricomycotina</taxon>
        <taxon>Agaricomycetes</taxon>
        <taxon>Cantharellales</taxon>
        <taxon>Ceratobasidiaceae</taxon>
        <taxon>Rhizoctonia</taxon>
    </lineage>
</organism>
<feature type="compositionally biased region" description="Low complexity" evidence="1">
    <location>
        <begin position="42"/>
        <end position="57"/>
    </location>
</feature>
<name>A0A8H8SWJ7_9AGAM</name>
<dbReference type="Proteomes" id="UP000650533">
    <property type="component" value="Chromosome 6"/>
</dbReference>
<dbReference type="EMBL" id="CP059663">
    <property type="protein sequence ID" value="QRW20619.1"/>
    <property type="molecule type" value="Genomic_DNA"/>
</dbReference>
<evidence type="ECO:0000256" key="1">
    <source>
        <dbReference type="SAM" id="MobiDB-lite"/>
    </source>
</evidence>